<evidence type="ECO:0000313" key="1">
    <source>
        <dbReference type="EMBL" id="MDI4646003.1"/>
    </source>
</evidence>
<reference evidence="1" key="1">
    <citation type="submission" date="2023-04" db="EMBL/GenBank/DDBJ databases">
        <title>Comparative genomic analysis of Cohnella hashimotonis sp. nov., isolated from the International Space Station.</title>
        <authorList>
            <person name="Venkateswaran K."/>
            <person name="Simpson A."/>
        </authorList>
    </citation>
    <scope>NUCLEOTIDE SEQUENCE</scope>
    <source>
        <strain evidence="1">F6_2S_P_1</strain>
    </source>
</reference>
<dbReference type="RefSeq" id="WP_282908897.1">
    <property type="nucleotide sequence ID" value="NZ_JAGRPV010000001.1"/>
</dbReference>
<organism evidence="1 2">
    <name type="scientific">Cohnella hashimotonis</name>
    <dbReference type="NCBI Taxonomy" id="2826895"/>
    <lineage>
        <taxon>Bacteria</taxon>
        <taxon>Bacillati</taxon>
        <taxon>Bacillota</taxon>
        <taxon>Bacilli</taxon>
        <taxon>Bacillales</taxon>
        <taxon>Paenibacillaceae</taxon>
        <taxon>Cohnella</taxon>
    </lineage>
</organism>
<sequence>MPIKTQPTEAAALDPQTWDWRRVADGQPFKTADTAALAAIGIKDRIVDAKELRWLLEGIRRELGFYKAIYPDAPFELELAAAFARQLEALDRKASSFIEDPALCTWHAYLTLKYEIRKLYKQLGGIVSGSDWQTPGKQLHGERQSLTDEAGFAQEEEGTYQRCYGSEAVKDYEDAALQAFYYIPDKLRTRTSLYLTTSGMKALELAIVAYMSSSGNRLPCIVQSGFYGEGVELARTLVDDIKEAAPEIIYNLLESSQPIGCLIVDPGQCWPVRQPVSLSKLFDCLQRHRPYEDRLLFVIVDRTLTGISNRMFERYAESLPSHIVLISVESGIKYLQYGFDLANVGYLVVSGQAMREASFHERWIELLSILDAGASPLDIRQLPVPDLATVSARLDRLNRNADWMRAFLSCLKTYGHIRQFFLSVNPCDEFMLEGKPWIGSVFYIQLDGNLPEQAYQERIDTCVRLAPPGLQLVSGGSFGFDSLRLNAVHGDTPQENALRLSVSRAPLDQLMETMQVLVKLLFCT</sequence>
<accession>A0ABT6TGP1</accession>
<evidence type="ECO:0000313" key="2">
    <source>
        <dbReference type="Proteomes" id="UP001161691"/>
    </source>
</evidence>
<gene>
    <name evidence="1" type="ORF">KB449_13590</name>
</gene>
<name>A0ABT6TGP1_9BACL</name>
<proteinExistence type="predicted"/>
<comment type="caution">
    <text evidence="1">The sequence shown here is derived from an EMBL/GenBank/DDBJ whole genome shotgun (WGS) entry which is preliminary data.</text>
</comment>
<dbReference type="Proteomes" id="UP001161691">
    <property type="component" value="Unassembled WGS sequence"/>
</dbReference>
<keyword evidence="2" id="KW-1185">Reference proteome</keyword>
<dbReference type="EMBL" id="JAGRPV010000001">
    <property type="protein sequence ID" value="MDI4646003.1"/>
    <property type="molecule type" value="Genomic_DNA"/>
</dbReference>
<dbReference type="InterPro" id="IPR015424">
    <property type="entry name" value="PyrdxlP-dep_Trfase"/>
</dbReference>
<protein>
    <submittedName>
        <fullName evidence="1">Uncharacterized protein</fullName>
    </submittedName>
</protein>
<dbReference type="SUPFAM" id="SSF53383">
    <property type="entry name" value="PLP-dependent transferases"/>
    <property type="match status" value="1"/>
</dbReference>